<feature type="transmembrane region" description="Helical" evidence="1">
    <location>
        <begin position="77"/>
        <end position="94"/>
    </location>
</feature>
<keyword evidence="1" id="KW-0812">Transmembrane</keyword>
<sequence length="216" mass="25609">MTDELELLKRDWQKKEFDIPKLSYEDIHKMIWKKSSSIVKWILIISILEFTLPHLLYLLPSMQEGMEVYKKIGVSKYLFILSILTYSVAFYFIFQFYQRFKEISVLDNSKNLMRKIIKTRRTVKHYVIFSLSMIMVTIIIMIIGVYLSDNITLAFPELKEGLKNISQDKLKITVMLSIGIFGIILTLFMGGIYFLLYGLLLRKLKKNYSELRQLEF</sequence>
<organism evidence="2 3">
    <name type="scientific">Maribacter orientalis</name>
    <dbReference type="NCBI Taxonomy" id="228957"/>
    <lineage>
        <taxon>Bacteria</taxon>
        <taxon>Pseudomonadati</taxon>
        <taxon>Bacteroidota</taxon>
        <taxon>Flavobacteriia</taxon>
        <taxon>Flavobacteriales</taxon>
        <taxon>Flavobacteriaceae</taxon>
        <taxon>Maribacter</taxon>
    </lineage>
</organism>
<keyword evidence="3" id="KW-1185">Reference proteome</keyword>
<feature type="transmembrane region" description="Helical" evidence="1">
    <location>
        <begin position="38"/>
        <end position="57"/>
    </location>
</feature>
<evidence type="ECO:0000313" key="3">
    <source>
        <dbReference type="Proteomes" id="UP000198990"/>
    </source>
</evidence>
<dbReference type="OrthoDB" id="709028at2"/>
<keyword evidence="1" id="KW-0472">Membrane</keyword>
<dbReference type="EMBL" id="FNZN01000008">
    <property type="protein sequence ID" value="SEM02543.1"/>
    <property type="molecule type" value="Genomic_DNA"/>
</dbReference>
<dbReference type="AlphaFoldDB" id="A0A1H7V060"/>
<reference evidence="3" key="1">
    <citation type="submission" date="2016-10" db="EMBL/GenBank/DDBJ databases">
        <authorList>
            <person name="Varghese N."/>
            <person name="Submissions S."/>
        </authorList>
    </citation>
    <scope>NUCLEOTIDE SEQUENCE [LARGE SCALE GENOMIC DNA]</scope>
    <source>
        <strain evidence="3">DSM 16471</strain>
    </source>
</reference>
<dbReference type="RefSeq" id="WP_091626109.1">
    <property type="nucleotide sequence ID" value="NZ_FNZN01000008.1"/>
</dbReference>
<evidence type="ECO:0000313" key="2">
    <source>
        <dbReference type="EMBL" id="SEM02543.1"/>
    </source>
</evidence>
<keyword evidence="1" id="KW-1133">Transmembrane helix</keyword>
<gene>
    <name evidence="2" type="ORF">SAMN04488008_10854</name>
</gene>
<feature type="transmembrane region" description="Helical" evidence="1">
    <location>
        <begin position="172"/>
        <end position="196"/>
    </location>
</feature>
<feature type="transmembrane region" description="Helical" evidence="1">
    <location>
        <begin position="123"/>
        <end position="147"/>
    </location>
</feature>
<name>A0A1H7V060_9FLAO</name>
<proteinExistence type="predicted"/>
<protein>
    <submittedName>
        <fullName evidence="2">Uncharacterized protein</fullName>
    </submittedName>
</protein>
<dbReference type="Proteomes" id="UP000198990">
    <property type="component" value="Unassembled WGS sequence"/>
</dbReference>
<dbReference type="STRING" id="228957.SAMN04488008_10854"/>
<evidence type="ECO:0000256" key="1">
    <source>
        <dbReference type="SAM" id="Phobius"/>
    </source>
</evidence>
<accession>A0A1H7V060</accession>